<reference evidence="1" key="1">
    <citation type="submission" date="2020-04" db="EMBL/GenBank/DDBJ databases">
        <authorList>
            <person name="Alioto T."/>
            <person name="Alioto T."/>
            <person name="Gomez Garrido J."/>
        </authorList>
    </citation>
    <scope>NUCLEOTIDE SEQUENCE</scope>
    <source>
        <strain evidence="1">A484AB</strain>
    </source>
</reference>
<accession>A0A6S7JX43</accession>
<protein>
    <submittedName>
        <fullName evidence="1">Partial</fullName>
    </submittedName>
</protein>
<dbReference type="OrthoDB" id="5965207at2759"/>
<dbReference type="Gene3D" id="1.10.10.60">
    <property type="entry name" value="Homeodomain-like"/>
    <property type="match status" value="1"/>
</dbReference>
<dbReference type="Proteomes" id="UP001152795">
    <property type="component" value="Unassembled WGS sequence"/>
</dbReference>
<comment type="caution">
    <text evidence="1">The sequence shown here is derived from an EMBL/GenBank/DDBJ whole genome shotgun (WGS) entry which is preliminary data.</text>
</comment>
<evidence type="ECO:0000313" key="2">
    <source>
        <dbReference type="Proteomes" id="UP001152795"/>
    </source>
</evidence>
<organism evidence="1 2">
    <name type="scientific">Paramuricea clavata</name>
    <name type="common">Red gorgonian</name>
    <name type="synonym">Violescent sea-whip</name>
    <dbReference type="NCBI Taxonomy" id="317549"/>
    <lineage>
        <taxon>Eukaryota</taxon>
        <taxon>Metazoa</taxon>
        <taxon>Cnidaria</taxon>
        <taxon>Anthozoa</taxon>
        <taxon>Octocorallia</taxon>
        <taxon>Malacalcyonacea</taxon>
        <taxon>Plexauridae</taxon>
        <taxon>Paramuricea</taxon>
    </lineage>
</organism>
<dbReference type="AlphaFoldDB" id="A0A6S7JX43"/>
<gene>
    <name evidence="1" type="ORF">PACLA_8A055382</name>
</gene>
<dbReference type="EMBL" id="CACRXK020021273">
    <property type="protein sequence ID" value="CAB4035678.1"/>
    <property type="molecule type" value="Genomic_DNA"/>
</dbReference>
<sequence length="566" mass="65428">MPRQRIHVDWKTVEGAFSKPRRLHLENDKEGLFHCPALGCEHDGFASQRGCRKHVKTKHPWYIYFDTKPIISTESERKLDVNQSCSSESKPTLPCCATNSQLARLFFSWLQSTTGGGRQGKHAEISVTRAFKFLKYCCEQSGEDEQNLSSNVQLVDYFLCSSKFLTDFLDHLESTWQMGQSGRLGYVNSIADLLDFRRFHAPSGPVLQNFSITEVYIKRARQCFAKQMRSHWTTDLDIASLESKRSWTTLAELQTVIPFHLQRYKTILEECRKKSFITSTDLTFATRFVAVFMFVRVKGCRPMTYHHLTVPMFESAKTNAGMVDQTIFKTAQRYGFNSLYFDEMSLVIVNDYVQYVRPLLKPQCEYLLVNRSGSQFQKLTELLSVLVFEAIGKYIHPTRYRQIIETESVNNLDLEEQQLVSEDQKHSSNVARVHYQKLRSREVALKGRSCMEKLRADHGRAMDICVQQLRQQDSNAGIEVKDMETEGDGETASSHTSEGEIENNDETLRKSRVKVRFTQEEDNYLRKGIVKFGMRWTAILNCPLYKFEQSRAPTTLRMRATTLKLI</sequence>
<proteinExistence type="predicted"/>
<name>A0A6S7JX43_PARCT</name>
<evidence type="ECO:0000313" key="1">
    <source>
        <dbReference type="EMBL" id="CAB4035678.1"/>
    </source>
</evidence>
<keyword evidence="2" id="KW-1185">Reference proteome</keyword>